<protein>
    <submittedName>
        <fullName evidence="1">Uncharacterized protein</fullName>
    </submittedName>
</protein>
<keyword evidence="2" id="KW-1185">Reference proteome</keyword>
<gene>
    <name evidence="1" type="ORF">EHW67_18905</name>
</gene>
<dbReference type="RefSeq" id="WP_126163939.1">
    <property type="nucleotide sequence ID" value="NZ_RQPJ01000021.1"/>
</dbReference>
<accession>A0A3S0ACC9</accession>
<evidence type="ECO:0000313" key="2">
    <source>
        <dbReference type="Proteomes" id="UP000267585"/>
    </source>
</evidence>
<dbReference type="OrthoDB" id="707246at2"/>
<dbReference type="AlphaFoldDB" id="A0A3S0ACC9"/>
<dbReference type="EMBL" id="RQPJ01000021">
    <property type="protein sequence ID" value="RTE52254.1"/>
    <property type="molecule type" value="Genomic_DNA"/>
</dbReference>
<sequence length="204" mass="24068">MKTIFIILFATNMSLSFGQISYQKSQPGIFKTYVNFLMNDITLEDTITVKKNYNRTDNTFRLWNSQGKRIKEPYAVSDGKHIYFRANSIKKYFTNKVNEKLRVSKNGYFRAICSNEKYIYIESFFHSMGLTDWRVGTNYRAGIIYNISKGTFTVFYTIEDLNSFLKQAIDAEMSDEYLGQKLSMNTVWFAMNNLFDDKFYPYNQ</sequence>
<organism evidence="1 2">
    <name type="scientific">Arenibacter aquaticus</name>
    <dbReference type="NCBI Taxonomy" id="2489054"/>
    <lineage>
        <taxon>Bacteria</taxon>
        <taxon>Pseudomonadati</taxon>
        <taxon>Bacteroidota</taxon>
        <taxon>Flavobacteriia</taxon>
        <taxon>Flavobacteriales</taxon>
        <taxon>Flavobacteriaceae</taxon>
        <taxon>Arenibacter</taxon>
    </lineage>
</organism>
<proteinExistence type="predicted"/>
<evidence type="ECO:0000313" key="1">
    <source>
        <dbReference type="EMBL" id="RTE52254.1"/>
    </source>
</evidence>
<dbReference type="Proteomes" id="UP000267585">
    <property type="component" value="Unassembled WGS sequence"/>
</dbReference>
<comment type="caution">
    <text evidence="1">The sequence shown here is derived from an EMBL/GenBank/DDBJ whole genome shotgun (WGS) entry which is preliminary data.</text>
</comment>
<reference evidence="1 2" key="1">
    <citation type="submission" date="2018-11" db="EMBL/GenBank/DDBJ databases">
        <title>Arenibacter aquaticus sp.nov., a marine bacterium isolated from surface seawater in the South China Sea.</title>
        <authorList>
            <person name="Guo J."/>
            <person name="Sun J."/>
        </authorList>
    </citation>
    <scope>NUCLEOTIDE SEQUENCE [LARGE SCALE GENOMIC DNA]</scope>
    <source>
        <strain evidence="1 2">GUO666</strain>
    </source>
</reference>
<name>A0A3S0ACC9_9FLAO</name>